<dbReference type="AlphaFoldDB" id="A0A419SB05"/>
<comment type="caution">
    <text evidence="2">The sequence shown here is derived from an EMBL/GenBank/DDBJ whole genome shotgun (WGS) entry which is preliminary data.</text>
</comment>
<feature type="signal peptide" evidence="1">
    <location>
        <begin position="1"/>
        <end position="15"/>
    </location>
</feature>
<evidence type="ECO:0000256" key="1">
    <source>
        <dbReference type="SAM" id="SignalP"/>
    </source>
</evidence>
<dbReference type="Proteomes" id="UP000283433">
    <property type="component" value="Unassembled WGS sequence"/>
</dbReference>
<reference evidence="2 3" key="1">
    <citation type="submission" date="2016-07" db="EMBL/GenBank/DDBJ databases">
        <title>Genome of Pelobium manganitolerans.</title>
        <authorList>
            <person name="Wu S."/>
            <person name="Wang G."/>
        </authorList>
    </citation>
    <scope>NUCLEOTIDE SEQUENCE [LARGE SCALE GENOMIC DNA]</scope>
    <source>
        <strain evidence="2 3">YS-25</strain>
    </source>
</reference>
<evidence type="ECO:0000313" key="2">
    <source>
        <dbReference type="EMBL" id="RKD19644.1"/>
    </source>
</evidence>
<feature type="chain" id="PRO_5018994859" description="Outer membrane protein beta-barrel domain-containing protein" evidence="1">
    <location>
        <begin position="16"/>
        <end position="198"/>
    </location>
</feature>
<gene>
    <name evidence="2" type="ORF">BCY91_13475</name>
</gene>
<keyword evidence="1" id="KW-0732">Signal</keyword>
<keyword evidence="3" id="KW-1185">Reference proteome</keyword>
<protein>
    <recommendedName>
        <fullName evidence="4">Outer membrane protein beta-barrel domain-containing protein</fullName>
    </recommendedName>
</protein>
<organism evidence="2 3">
    <name type="scientific">Pelobium manganitolerans</name>
    <dbReference type="NCBI Taxonomy" id="1842495"/>
    <lineage>
        <taxon>Bacteria</taxon>
        <taxon>Pseudomonadati</taxon>
        <taxon>Bacteroidota</taxon>
        <taxon>Sphingobacteriia</taxon>
        <taxon>Sphingobacteriales</taxon>
        <taxon>Sphingobacteriaceae</taxon>
        <taxon>Pelobium</taxon>
    </lineage>
</organism>
<accession>A0A419SB05</accession>
<sequence>MLFVLILVVNASVFAQNTDSNARHHWYVPRSAVLQHAGSIGYFSVGAGYKLNKSGNSTLDFTYGYVPVKFGGDLNIITTKFTYRPYHFKIKDWGTLYPTNPGIFFSYHAGGDYDSTWDDDNYPKGYYWWSTAIRPHISLSTELKLNARKLLPNLHIKSLSLYSEFNTNELYAISYFQNPRDLNLTGIFKLGLGTRVEF</sequence>
<dbReference type="EMBL" id="MBTA01000002">
    <property type="protein sequence ID" value="RKD19644.1"/>
    <property type="molecule type" value="Genomic_DNA"/>
</dbReference>
<proteinExistence type="predicted"/>
<evidence type="ECO:0000313" key="3">
    <source>
        <dbReference type="Proteomes" id="UP000283433"/>
    </source>
</evidence>
<evidence type="ECO:0008006" key="4">
    <source>
        <dbReference type="Google" id="ProtNLM"/>
    </source>
</evidence>
<name>A0A419SB05_9SPHI</name>